<gene>
    <name evidence="2" type="ORF">TR69_WS6001001141</name>
</gene>
<reference evidence="2 3" key="1">
    <citation type="submission" date="2015-02" db="EMBL/GenBank/DDBJ databases">
        <title>Improved understanding of the partial-nitritation anammox process through 23 genomes representing the majority of the microbial community.</title>
        <authorList>
            <person name="Speth D.R."/>
            <person name="In T Zandt M."/>
            <person name="Guerrero Cruz S."/>
            <person name="Jetten M.S."/>
            <person name="Dutilh B.E."/>
        </authorList>
    </citation>
    <scope>NUCLEOTIDE SEQUENCE [LARGE SCALE GENOMIC DNA]</scope>
    <source>
        <strain evidence="2">OLB20</strain>
    </source>
</reference>
<name>A0A136LX13_9BACT</name>
<sequence length="209" mass="22371">MKKVFYGSVVILLLALCVTSAVGLGLLAELYNRVSSIDERVEMLEDNEPSATPTPDVTVDPTLTPTGQITATPTQNPGTMSVKLYVLTQSDINDDCAAGSYVTRQIPLTSTPLKDAINALLSLKLTAAETSQGYITNLKPEAQPGFAAFRLVSANVTNGTATLHFDDPQSFTVGGSCRVNGMRTQIEETAKQFNSVNTVKIEPDTLFQP</sequence>
<organism evidence="2 3">
    <name type="scientific">candidate division WS6 bacterium OLB20</name>
    <dbReference type="NCBI Taxonomy" id="1617426"/>
    <lineage>
        <taxon>Bacteria</taxon>
        <taxon>Candidatus Dojkabacteria</taxon>
    </lineage>
</organism>
<dbReference type="AlphaFoldDB" id="A0A136LX13"/>
<accession>A0A136LX13</accession>
<dbReference type="EMBL" id="JYNZ01000004">
    <property type="protein sequence ID" value="KXK26147.1"/>
    <property type="molecule type" value="Genomic_DNA"/>
</dbReference>
<evidence type="ECO:0000313" key="2">
    <source>
        <dbReference type="EMBL" id="KXK26147.1"/>
    </source>
</evidence>
<dbReference type="Pfam" id="PF10646">
    <property type="entry name" value="Germane"/>
    <property type="match status" value="1"/>
</dbReference>
<protein>
    <recommendedName>
        <fullName evidence="1">GerMN domain-containing protein</fullName>
    </recommendedName>
</protein>
<evidence type="ECO:0000259" key="1">
    <source>
        <dbReference type="Pfam" id="PF10646"/>
    </source>
</evidence>
<proteinExistence type="predicted"/>
<dbReference type="Proteomes" id="UP000070457">
    <property type="component" value="Unassembled WGS sequence"/>
</dbReference>
<evidence type="ECO:0000313" key="3">
    <source>
        <dbReference type="Proteomes" id="UP000070457"/>
    </source>
</evidence>
<comment type="caution">
    <text evidence="2">The sequence shown here is derived from an EMBL/GenBank/DDBJ whole genome shotgun (WGS) entry which is preliminary data.</text>
</comment>
<feature type="domain" description="GerMN" evidence="1">
    <location>
        <begin position="84"/>
        <end position="202"/>
    </location>
</feature>
<dbReference type="InterPro" id="IPR019606">
    <property type="entry name" value="GerMN"/>
</dbReference>